<proteinExistence type="predicted"/>
<evidence type="ECO:0000313" key="1">
    <source>
        <dbReference type="EMBL" id="GIY37364.1"/>
    </source>
</evidence>
<keyword evidence="2" id="KW-1185">Reference proteome</keyword>
<organism evidence="1 2">
    <name type="scientific">Caerostris darwini</name>
    <dbReference type="NCBI Taxonomy" id="1538125"/>
    <lineage>
        <taxon>Eukaryota</taxon>
        <taxon>Metazoa</taxon>
        <taxon>Ecdysozoa</taxon>
        <taxon>Arthropoda</taxon>
        <taxon>Chelicerata</taxon>
        <taxon>Arachnida</taxon>
        <taxon>Araneae</taxon>
        <taxon>Araneomorphae</taxon>
        <taxon>Entelegynae</taxon>
        <taxon>Araneoidea</taxon>
        <taxon>Araneidae</taxon>
        <taxon>Caerostris</taxon>
    </lineage>
</organism>
<accession>A0AAV4SVN6</accession>
<comment type="caution">
    <text evidence="1">The sequence shown here is derived from an EMBL/GenBank/DDBJ whole genome shotgun (WGS) entry which is preliminary data.</text>
</comment>
<protein>
    <submittedName>
        <fullName evidence="1">Uncharacterized protein</fullName>
    </submittedName>
</protein>
<dbReference type="AlphaFoldDB" id="A0AAV4SVN6"/>
<reference evidence="1 2" key="1">
    <citation type="submission" date="2021-06" db="EMBL/GenBank/DDBJ databases">
        <title>Caerostris darwini draft genome.</title>
        <authorList>
            <person name="Kono N."/>
            <person name="Arakawa K."/>
        </authorList>
    </citation>
    <scope>NUCLEOTIDE SEQUENCE [LARGE SCALE GENOMIC DNA]</scope>
</reference>
<dbReference type="Proteomes" id="UP001054837">
    <property type="component" value="Unassembled WGS sequence"/>
</dbReference>
<gene>
    <name evidence="1" type="ORF">CDAR_446441</name>
</gene>
<dbReference type="EMBL" id="BPLQ01008444">
    <property type="protein sequence ID" value="GIY37364.1"/>
    <property type="molecule type" value="Genomic_DNA"/>
</dbReference>
<name>A0AAV4SVN6_9ARAC</name>
<evidence type="ECO:0000313" key="2">
    <source>
        <dbReference type="Proteomes" id="UP001054837"/>
    </source>
</evidence>
<sequence length="112" mass="12819">MEQATLGHHLFKLSQAIQFCGYLAATTNFGKIKMLDEELNPWIPAEDLYTIKSCANTKLEPGINYPPFIKFVDKTPACEEQIRCFADNEKHSTAMSDYYLPQILRKYLILLG</sequence>